<name>A0AAD9J0Q8_9ANNE</name>
<dbReference type="Proteomes" id="UP001208570">
    <property type="component" value="Unassembled WGS sequence"/>
</dbReference>
<dbReference type="AlphaFoldDB" id="A0AAD9J0Q8"/>
<evidence type="ECO:0000313" key="1">
    <source>
        <dbReference type="EMBL" id="KAK2143893.1"/>
    </source>
</evidence>
<comment type="caution">
    <text evidence="1">The sequence shown here is derived from an EMBL/GenBank/DDBJ whole genome shotgun (WGS) entry which is preliminary data.</text>
</comment>
<dbReference type="EMBL" id="JAODUP010000803">
    <property type="protein sequence ID" value="KAK2143893.1"/>
    <property type="molecule type" value="Genomic_DNA"/>
</dbReference>
<sequence>MYMLVSCCIISDCPINTSDHLPVKTCVVLSIQDTKRSEHKITIRGRCFLKSTGVKV</sequence>
<gene>
    <name evidence="1" type="ORF">LSH36_803g00008</name>
</gene>
<evidence type="ECO:0000313" key="2">
    <source>
        <dbReference type="Proteomes" id="UP001208570"/>
    </source>
</evidence>
<accession>A0AAD9J0Q8</accession>
<protein>
    <submittedName>
        <fullName evidence="1">Uncharacterized protein</fullName>
    </submittedName>
</protein>
<reference evidence="1" key="1">
    <citation type="journal article" date="2023" name="Mol. Biol. Evol.">
        <title>Third-Generation Sequencing Reveals the Adaptive Role of the Epigenome in Three Deep-Sea Polychaetes.</title>
        <authorList>
            <person name="Perez M."/>
            <person name="Aroh O."/>
            <person name="Sun Y."/>
            <person name="Lan Y."/>
            <person name="Juniper S.K."/>
            <person name="Young C.R."/>
            <person name="Angers B."/>
            <person name="Qian P.Y."/>
        </authorList>
    </citation>
    <scope>NUCLEOTIDE SEQUENCE</scope>
    <source>
        <strain evidence="1">P08H-3</strain>
    </source>
</reference>
<keyword evidence="2" id="KW-1185">Reference proteome</keyword>
<proteinExistence type="predicted"/>
<organism evidence="1 2">
    <name type="scientific">Paralvinella palmiformis</name>
    <dbReference type="NCBI Taxonomy" id="53620"/>
    <lineage>
        <taxon>Eukaryota</taxon>
        <taxon>Metazoa</taxon>
        <taxon>Spiralia</taxon>
        <taxon>Lophotrochozoa</taxon>
        <taxon>Annelida</taxon>
        <taxon>Polychaeta</taxon>
        <taxon>Sedentaria</taxon>
        <taxon>Canalipalpata</taxon>
        <taxon>Terebellida</taxon>
        <taxon>Terebelliformia</taxon>
        <taxon>Alvinellidae</taxon>
        <taxon>Paralvinella</taxon>
    </lineage>
</organism>